<evidence type="ECO:0000313" key="3">
    <source>
        <dbReference type="Proteomes" id="UP000484255"/>
    </source>
</evidence>
<sequence length="153" mass="16501">MISVEESPAGWSLPALRYYWGVILAQISEQARVSGARYTPEAWHIHFAEVFLGWEFQTVAGGKVRRTRRSTAKLTSSERADYLLQVQAYAVTDLGVVFDDDEEGFPDEENGPAAQDATEGEACCDGCGADSEGSHAAFESSVDDCPGQDGDGS</sequence>
<organism evidence="2 3">
    <name type="scientific">Ideonella livida</name>
    <dbReference type="NCBI Taxonomy" id="2707176"/>
    <lineage>
        <taxon>Bacteria</taxon>
        <taxon>Pseudomonadati</taxon>
        <taxon>Pseudomonadota</taxon>
        <taxon>Betaproteobacteria</taxon>
        <taxon>Burkholderiales</taxon>
        <taxon>Sphaerotilaceae</taxon>
        <taxon>Ideonella</taxon>
    </lineage>
</organism>
<keyword evidence="3" id="KW-1185">Reference proteome</keyword>
<feature type="region of interest" description="Disordered" evidence="1">
    <location>
        <begin position="100"/>
        <end position="153"/>
    </location>
</feature>
<dbReference type="SUPFAM" id="SSF103370">
    <property type="entry name" value="NinB"/>
    <property type="match status" value="1"/>
</dbReference>
<dbReference type="Gene3D" id="1.10.3790.10">
    <property type="entry name" value="NinB"/>
    <property type="match status" value="1"/>
</dbReference>
<reference evidence="2 3" key="1">
    <citation type="submission" date="2020-02" db="EMBL/GenBank/DDBJ databases">
        <title>Ideonella bacterium strain TBM-1.</title>
        <authorList>
            <person name="Chen W.-M."/>
        </authorList>
    </citation>
    <scope>NUCLEOTIDE SEQUENCE [LARGE SCALE GENOMIC DNA]</scope>
    <source>
        <strain evidence="2 3">TBM-1</strain>
    </source>
</reference>
<protein>
    <submittedName>
        <fullName evidence="2">Uncharacterized protein</fullName>
    </submittedName>
</protein>
<evidence type="ECO:0000256" key="1">
    <source>
        <dbReference type="SAM" id="MobiDB-lite"/>
    </source>
</evidence>
<dbReference type="RefSeq" id="WP_163455603.1">
    <property type="nucleotide sequence ID" value="NZ_JAAGOH010000001.1"/>
</dbReference>
<gene>
    <name evidence="2" type="ORF">G3A44_00925</name>
</gene>
<feature type="compositionally biased region" description="Acidic residues" evidence="1">
    <location>
        <begin position="100"/>
        <end position="110"/>
    </location>
</feature>
<evidence type="ECO:0000313" key="2">
    <source>
        <dbReference type="EMBL" id="NDY89751.1"/>
    </source>
</evidence>
<proteinExistence type="predicted"/>
<dbReference type="EMBL" id="JAAGOH010000001">
    <property type="protein sequence ID" value="NDY89751.1"/>
    <property type="molecule type" value="Genomic_DNA"/>
</dbReference>
<comment type="caution">
    <text evidence="2">The sequence shown here is derived from an EMBL/GenBank/DDBJ whole genome shotgun (WGS) entry which is preliminary data.</text>
</comment>
<dbReference type="AlphaFoldDB" id="A0A7C9PER3"/>
<accession>A0A7C9PER3</accession>
<dbReference type="InterPro" id="IPR036619">
    <property type="entry name" value="NinB_sf"/>
</dbReference>
<dbReference type="Proteomes" id="UP000484255">
    <property type="component" value="Unassembled WGS sequence"/>
</dbReference>
<name>A0A7C9PER3_9BURK</name>